<reference evidence="1" key="1">
    <citation type="submission" date="2018-05" db="EMBL/GenBank/DDBJ databases">
        <authorList>
            <person name="Lanie J.A."/>
            <person name="Ng W.-L."/>
            <person name="Kazmierczak K.M."/>
            <person name="Andrzejewski T.M."/>
            <person name="Davidsen T.M."/>
            <person name="Wayne K.J."/>
            <person name="Tettelin H."/>
            <person name="Glass J.I."/>
            <person name="Rusch D."/>
            <person name="Podicherti R."/>
            <person name="Tsui H.-C.T."/>
            <person name="Winkler M.E."/>
        </authorList>
    </citation>
    <scope>NUCLEOTIDE SEQUENCE</scope>
</reference>
<sequence length="30" mass="3049">MNQASELTVVGDGVSGAEKFSGRIIAVANQ</sequence>
<organism evidence="1">
    <name type="scientific">marine metagenome</name>
    <dbReference type="NCBI Taxonomy" id="408172"/>
    <lineage>
        <taxon>unclassified sequences</taxon>
        <taxon>metagenomes</taxon>
        <taxon>ecological metagenomes</taxon>
    </lineage>
</organism>
<dbReference type="AlphaFoldDB" id="A0A383DWA2"/>
<evidence type="ECO:0000313" key="1">
    <source>
        <dbReference type="EMBL" id="SVE48589.1"/>
    </source>
</evidence>
<name>A0A383DWA2_9ZZZZ</name>
<proteinExistence type="predicted"/>
<dbReference type="EMBL" id="UINC01220600">
    <property type="protein sequence ID" value="SVE48589.1"/>
    <property type="molecule type" value="Genomic_DNA"/>
</dbReference>
<gene>
    <name evidence="1" type="ORF">METZ01_LOCUS501443</name>
</gene>
<protein>
    <submittedName>
        <fullName evidence="1">Uncharacterized protein</fullName>
    </submittedName>
</protein>
<accession>A0A383DWA2</accession>
<feature type="non-terminal residue" evidence="1">
    <location>
        <position position="30"/>
    </location>
</feature>